<reference evidence="1" key="1">
    <citation type="submission" date="2019-05" db="EMBL/GenBank/DDBJ databases">
        <title>Metatranscriptomic reconstruction reveals RNA viruses with the potential to shape carbon cycling in soil.</title>
        <authorList>
            <person name="Starr E.P."/>
            <person name="Nuccio E."/>
            <person name="Pett-Ridge J."/>
            <person name="Banfield J.F."/>
            <person name="Firestone M.K."/>
        </authorList>
    </citation>
    <scope>NUCLEOTIDE SEQUENCE</scope>
    <source>
        <strain evidence="1">H3_Bulk_Litter_17_scaffold_1236</strain>
    </source>
</reference>
<dbReference type="EMBL" id="MN032837">
    <property type="protein sequence ID" value="QDH86668.1"/>
    <property type="molecule type" value="Genomic_RNA"/>
</dbReference>
<gene>
    <name evidence="1" type="ORF">H3BulkLitter171236_000002</name>
</gene>
<name>A0A514CZ77_9VIRU</name>
<organism evidence="1">
    <name type="scientific">Leviviridae sp</name>
    <dbReference type="NCBI Taxonomy" id="2027243"/>
    <lineage>
        <taxon>Viruses</taxon>
        <taxon>Riboviria</taxon>
        <taxon>Orthornavirae</taxon>
        <taxon>Lenarviricota</taxon>
        <taxon>Leviviricetes</taxon>
        <taxon>Norzivirales</taxon>
        <taxon>Fiersviridae</taxon>
    </lineage>
</organism>
<evidence type="ECO:0000313" key="1">
    <source>
        <dbReference type="EMBL" id="QDH86668.1"/>
    </source>
</evidence>
<protein>
    <submittedName>
        <fullName evidence="1">Uncharacterized protein</fullName>
    </submittedName>
</protein>
<proteinExistence type="predicted"/>
<sequence>MSFADPQTLNSQTLARTGQGLTSGTFSSADGVHTETISHMYGKRSRRQLRYTHKKIVADPLVSGVNIPVSMSVYLVVDSPQQGYTVAEQKALCDAFVAYLAASTGARVGQLLGGES</sequence>
<accession>A0A514CZ77</accession>